<evidence type="ECO:0000313" key="1">
    <source>
        <dbReference type="EMBL" id="GAA1782926.1"/>
    </source>
</evidence>
<dbReference type="Proteomes" id="UP001500218">
    <property type="component" value="Unassembled WGS sequence"/>
</dbReference>
<organism evidence="1 2">
    <name type="scientific">Luedemannella flava</name>
    <dbReference type="NCBI Taxonomy" id="349316"/>
    <lineage>
        <taxon>Bacteria</taxon>
        <taxon>Bacillati</taxon>
        <taxon>Actinomycetota</taxon>
        <taxon>Actinomycetes</taxon>
        <taxon>Micromonosporales</taxon>
        <taxon>Micromonosporaceae</taxon>
        <taxon>Luedemannella</taxon>
    </lineage>
</organism>
<comment type="caution">
    <text evidence="1">The sequence shown here is derived from an EMBL/GenBank/DDBJ whole genome shotgun (WGS) entry which is preliminary data.</text>
</comment>
<protein>
    <submittedName>
        <fullName evidence="1">Uncharacterized protein</fullName>
    </submittedName>
</protein>
<sequence length="190" mass="20960">MPGDSSMTYRRVGRILYEIGMVSGDGMRRVVDEFADVADDELSHYGAACALGSFGVAVSIHADDIDSIYEDYAHLLATAAQVAGDRVQVTNVRIVEGEGDFEDGRCDRLEFERDGAPVSIDAEHFADDYYDPIAASVAIRHTAADDDPRSWHNVRFDREPHRVYDDIMILATPDQAAALQEHLGFQLLPA</sequence>
<evidence type="ECO:0000313" key="2">
    <source>
        <dbReference type="Proteomes" id="UP001500218"/>
    </source>
</evidence>
<keyword evidence="2" id="KW-1185">Reference proteome</keyword>
<accession>A0ABN2LBV0</accession>
<reference evidence="1 2" key="1">
    <citation type="journal article" date="2019" name="Int. J. Syst. Evol. Microbiol.">
        <title>The Global Catalogue of Microorganisms (GCM) 10K type strain sequencing project: providing services to taxonomists for standard genome sequencing and annotation.</title>
        <authorList>
            <consortium name="The Broad Institute Genomics Platform"/>
            <consortium name="The Broad Institute Genome Sequencing Center for Infectious Disease"/>
            <person name="Wu L."/>
            <person name="Ma J."/>
        </authorList>
    </citation>
    <scope>NUCLEOTIDE SEQUENCE [LARGE SCALE GENOMIC DNA]</scope>
    <source>
        <strain evidence="1 2">JCM 13250</strain>
    </source>
</reference>
<proteinExistence type="predicted"/>
<name>A0ABN2LBV0_9ACTN</name>
<dbReference type="EMBL" id="BAAALT010000003">
    <property type="protein sequence ID" value="GAA1782926.1"/>
    <property type="molecule type" value="Genomic_DNA"/>
</dbReference>
<gene>
    <name evidence="1" type="ORF">GCM10009682_01240</name>
</gene>